<dbReference type="PANTHER" id="PTHR12697:SF5">
    <property type="entry name" value="DEOXYHYPUSINE HYDROXYLASE"/>
    <property type="match status" value="1"/>
</dbReference>
<dbReference type="Gene3D" id="1.25.10.10">
    <property type="entry name" value="Leucine-rich Repeat Variant"/>
    <property type="match status" value="2"/>
</dbReference>
<evidence type="ECO:0000256" key="1">
    <source>
        <dbReference type="ARBA" id="ARBA00009299"/>
    </source>
</evidence>
<evidence type="ECO:0008006" key="7">
    <source>
        <dbReference type="Google" id="ProtNLM"/>
    </source>
</evidence>
<evidence type="ECO:0000313" key="6">
    <source>
        <dbReference type="Proteomes" id="UP000092382"/>
    </source>
</evidence>
<dbReference type="STRING" id="1803587.GCA_001593825_03260"/>
<dbReference type="PATRIC" id="fig|1710894.3.peg.1919"/>
<dbReference type="EMBL" id="LJOY01000158">
    <property type="protein sequence ID" value="OBQ16082.1"/>
    <property type="molecule type" value="Genomic_DNA"/>
</dbReference>
<proteinExistence type="inferred from homology"/>
<comment type="similarity">
    <text evidence="1">Belongs to the CpcE/RpcE/PecE family.</text>
</comment>
<evidence type="ECO:0000256" key="4">
    <source>
        <dbReference type="ARBA" id="ARBA00023239"/>
    </source>
</evidence>
<comment type="caution">
    <text evidence="5">The sequence shown here is derived from an EMBL/GenBank/DDBJ whole genome shotgun (WGS) entry which is preliminary data.</text>
</comment>
<organism evidence="5 6">
    <name type="scientific">Aphanizomenon flos-aquae LD13</name>
    <dbReference type="NCBI Taxonomy" id="1710894"/>
    <lineage>
        <taxon>Bacteria</taxon>
        <taxon>Bacillati</taxon>
        <taxon>Cyanobacteriota</taxon>
        <taxon>Cyanophyceae</taxon>
        <taxon>Nostocales</taxon>
        <taxon>Aphanizomenonaceae</taxon>
        <taxon>Aphanizomenon</taxon>
    </lineage>
</organism>
<dbReference type="InterPro" id="IPR011989">
    <property type="entry name" value="ARM-like"/>
</dbReference>
<accession>A0A1B7VG04</accession>
<dbReference type="GO" id="GO:0016491">
    <property type="term" value="F:oxidoreductase activity"/>
    <property type="evidence" value="ECO:0007669"/>
    <property type="project" value="TreeGrafter"/>
</dbReference>
<gene>
    <name evidence="5" type="ORF">AN481_19485</name>
</gene>
<name>A0A1B7VG04_APHFL</name>
<keyword evidence="3" id="KW-0605">Phycobilisome</keyword>
<dbReference type="Pfam" id="PF13646">
    <property type="entry name" value="HEAT_2"/>
    <property type="match status" value="2"/>
</dbReference>
<evidence type="ECO:0000256" key="2">
    <source>
        <dbReference type="ARBA" id="ARBA00022549"/>
    </source>
</evidence>
<dbReference type="GO" id="GO:0030089">
    <property type="term" value="C:phycobilisome"/>
    <property type="evidence" value="ECO:0007669"/>
    <property type="project" value="UniProtKB-KW"/>
</dbReference>
<protein>
    <recommendedName>
        <fullName evidence="7">PBS lyase</fullName>
    </recommendedName>
</protein>
<dbReference type="InterPro" id="IPR004155">
    <property type="entry name" value="PBS_lyase_HEAT"/>
</dbReference>
<evidence type="ECO:0000256" key="3">
    <source>
        <dbReference type="ARBA" id="ARBA00022738"/>
    </source>
</evidence>
<dbReference type="GO" id="GO:0016829">
    <property type="term" value="F:lyase activity"/>
    <property type="evidence" value="ECO:0007669"/>
    <property type="project" value="UniProtKB-KW"/>
</dbReference>
<keyword evidence="2" id="KW-0042">Antenna complex</keyword>
<dbReference type="InterPro" id="IPR016024">
    <property type="entry name" value="ARM-type_fold"/>
</dbReference>
<dbReference type="Proteomes" id="UP000092382">
    <property type="component" value="Unassembled WGS sequence"/>
</dbReference>
<keyword evidence="4" id="KW-0456">Lyase</keyword>
<sequence length="269" mass="28975">MSESKIDSLLKQCSCGESSLVIEAIQELIDLKAYSAVPTIVALLSSDDIVIRFTAAEALGDLGKLNPEFVGKELVKLLVDSEAIVRAEAVDSLGILTYTAAIAPIMFLLKNDPDPLVRASAAETLGDLGQEEAIAAIFAALVDTDESVRAYAANSIGLLGTPTLLPKLAAYIKSENSLRVKAELLGARYRLGAKEDINLFLDLLENANEDLATALLNILTDLIDRKQPLYLPESYFSMTEVLTKLSDIFPILSPQINGLIVQLKTIPQS</sequence>
<dbReference type="AlphaFoldDB" id="A0A1B7VG04"/>
<dbReference type="SUPFAM" id="SSF48371">
    <property type="entry name" value="ARM repeat"/>
    <property type="match status" value="1"/>
</dbReference>
<dbReference type="SMART" id="SM00567">
    <property type="entry name" value="EZ_HEAT"/>
    <property type="match status" value="4"/>
</dbReference>
<dbReference type="PANTHER" id="PTHR12697">
    <property type="entry name" value="PBS LYASE HEAT-LIKE PROTEIN"/>
    <property type="match status" value="1"/>
</dbReference>
<evidence type="ECO:0000313" key="5">
    <source>
        <dbReference type="EMBL" id="OBQ16082.1"/>
    </source>
</evidence>
<reference evidence="5 6" key="1">
    <citation type="submission" date="2015-09" db="EMBL/GenBank/DDBJ databases">
        <title>Whole genome shotgun sequence assembly of Aphanizomenon flos-aquae UKL13.</title>
        <authorList>
            <person name="Driscoll C."/>
        </authorList>
    </citation>
    <scope>NUCLEOTIDE SEQUENCE [LARGE SCALE GENOMIC DNA]</scope>
    <source>
        <strain evidence="5">MDT13</strain>
    </source>
</reference>